<dbReference type="Proteomes" id="UP000000598">
    <property type="component" value="Chromosome E"/>
</dbReference>
<dbReference type="AlphaFoldDB" id="Q6CNV6"/>
<dbReference type="InterPro" id="IPR014718">
    <property type="entry name" value="GH-type_carb-bd"/>
</dbReference>
<evidence type="ECO:0000313" key="4">
    <source>
        <dbReference type="EMBL" id="CAG99470.1"/>
    </source>
</evidence>
<dbReference type="InterPro" id="IPR005887">
    <property type="entry name" value="GH92_a_mannosidase_put"/>
</dbReference>
<dbReference type="Gene3D" id="1.20.1610.10">
    <property type="entry name" value="alpha-1,2-mannosidases domains"/>
    <property type="match status" value="1"/>
</dbReference>
<dbReference type="PANTHER" id="PTHR12143">
    <property type="entry name" value="PEPTIDE N-GLYCANASE PNGASE -RELATED"/>
    <property type="match status" value="1"/>
</dbReference>
<dbReference type="RefSeq" id="XP_454383.1">
    <property type="nucleotide sequence ID" value="XM_454383.1"/>
</dbReference>
<dbReference type="GO" id="GO:0005829">
    <property type="term" value="C:cytosol"/>
    <property type="evidence" value="ECO:0007669"/>
    <property type="project" value="TreeGrafter"/>
</dbReference>
<dbReference type="Gene3D" id="1.20.1050.60">
    <property type="entry name" value="alpha-1,2-mannosidase"/>
    <property type="match status" value="1"/>
</dbReference>
<dbReference type="SUPFAM" id="SSF48208">
    <property type="entry name" value="Six-hairpin glycosidases"/>
    <property type="match status" value="1"/>
</dbReference>
<dbReference type="KEGG" id="kla:KLLA0_E09593g"/>
<dbReference type="GO" id="GO:0000224">
    <property type="term" value="F:peptide-N4-(N-acetyl-beta-glucosaminyl)asparagine amidase activity"/>
    <property type="evidence" value="ECO:0007669"/>
    <property type="project" value="TreeGrafter"/>
</dbReference>
<organism evidence="4 5">
    <name type="scientific">Kluyveromyces lactis (strain ATCC 8585 / CBS 2359 / DSM 70799 / NBRC 1267 / NRRL Y-1140 / WM37)</name>
    <name type="common">Yeast</name>
    <name type="synonym">Candida sphaerica</name>
    <dbReference type="NCBI Taxonomy" id="284590"/>
    <lineage>
        <taxon>Eukaryota</taxon>
        <taxon>Fungi</taxon>
        <taxon>Dikarya</taxon>
        <taxon>Ascomycota</taxon>
        <taxon>Saccharomycotina</taxon>
        <taxon>Saccharomycetes</taxon>
        <taxon>Saccharomycetales</taxon>
        <taxon>Saccharomycetaceae</taxon>
        <taxon>Kluyveromyces</taxon>
    </lineage>
</organism>
<dbReference type="GO" id="GO:0030246">
    <property type="term" value="F:carbohydrate binding"/>
    <property type="evidence" value="ECO:0007669"/>
    <property type="project" value="InterPro"/>
</dbReference>
<accession>Q6CNV6</accession>
<reference evidence="4 5" key="1">
    <citation type="journal article" date="2004" name="Nature">
        <title>Genome evolution in yeasts.</title>
        <authorList>
            <consortium name="Genolevures"/>
            <person name="Dujon B."/>
            <person name="Sherman D."/>
            <person name="Fischer G."/>
            <person name="Durrens P."/>
            <person name="Casaregola S."/>
            <person name="Lafontaine I."/>
            <person name="de Montigny J."/>
            <person name="Marck C."/>
            <person name="Neuveglise C."/>
            <person name="Talla E."/>
            <person name="Goffard N."/>
            <person name="Frangeul L."/>
            <person name="Aigle M."/>
            <person name="Anthouard V."/>
            <person name="Babour A."/>
            <person name="Barbe V."/>
            <person name="Barnay S."/>
            <person name="Blanchin S."/>
            <person name="Beckerich J.M."/>
            <person name="Beyne E."/>
            <person name="Bleykasten C."/>
            <person name="Boisrame A."/>
            <person name="Boyer J."/>
            <person name="Cattolico L."/>
            <person name="Confanioleri F."/>
            <person name="de Daruvar A."/>
            <person name="Despons L."/>
            <person name="Fabre E."/>
            <person name="Fairhead C."/>
            <person name="Ferry-Dumazet H."/>
            <person name="Groppi A."/>
            <person name="Hantraye F."/>
            <person name="Hennequin C."/>
            <person name="Jauniaux N."/>
            <person name="Joyet P."/>
            <person name="Kachouri R."/>
            <person name="Kerrest A."/>
            <person name="Koszul R."/>
            <person name="Lemaire M."/>
            <person name="Lesur I."/>
            <person name="Ma L."/>
            <person name="Muller H."/>
            <person name="Nicaud J.M."/>
            <person name="Nikolski M."/>
            <person name="Oztas S."/>
            <person name="Ozier-Kalogeropoulos O."/>
            <person name="Pellenz S."/>
            <person name="Potier S."/>
            <person name="Richard G.F."/>
            <person name="Straub M.L."/>
            <person name="Suleau A."/>
            <person name="Swennene D."/>
            <person name="Tekaia F."/>
            <person name="Wesolowski-Louvel M."/>
            <person name="Westhof E."/>
            <person name="Wirth B."/>
            <person name="Zeniou-Meyer M."/>
            <person name="Zivanovic I."/>
            <person name="Bolotin-Fukuhara M."/>
            <person name="Thierry A."/>
            <person name="Bouchier C."/>
            <person name="Caudron B."/>
            <person name="Scarpelli C."/>
            <person name="Gaillardin C."/>
            <person name="Weissenbach J."/>
            <person name="Wincker P."/>
            <person name="Souciet J.L."/>
        </authorList>
    </citation>
    <scope>NUCLEOTIDE SEQUENCE [LARGE SCALE GENOMIC DNA]</scope>
    <source>
        <strain evidence="5">ATCC 8585 / CBS 2359 / DSM 70799 / NBRC 1267 / NRRL Y-1140 / WM37</strain>
    </source>
</reference>
<dbReference type="GO" id="GO:0006516">
    <property type="term" value="P:glycoprotein catabolic process"/>
    <property type="evidence" value="ECO:0007669"/>
    <property type="project" value="TreeGrafter"/>
</dbReference>
<dbReference type="FunFam" id="1.20.1050.60:FF:000002">
    <property type="entry name" value="Glycosyl hydrolase family 92"/>
    <property type="match status" value="1"/>
</dbReference>
<sequence>MWKLTLFLAIWVPISFCFVILEDEFLYLHKNGICNKPQFHYEADNSEEEFAVFYNNWDGLQLPETRFGDQFTSKYSFLKWVDVFYGTLGGHMFSGTAVPFGMCKMGVDVINSKKGDAYSGFQPDGEVVGVSLLHESGTGGAPTYGVVSQLPMIASSASSVDVTRQISFKRKSPDVAHIGYYKVELDNGVDIEFSSKDRSGLYEYTFPELKDNGKPIIMVNVSQHLHSFGRPWWTQNFRSGQIKVSSDLKSYQGKVTINGGWTDPGEWTVSFFGKFDKPARKVATFRNGRTLPFLRRMQSYSGESDIGVLFEFDEDTTVLKSHVGISFNKNEGVKVAAQNLLDDYPEDSQFDLTWSVASALESWNDKLFKKFEMNVNEEDPLIISKLYNSLYGTHLMPTNKSGAEAPWDNGEPYYDDWFTLWDTFRCLHPLINIISQDHGAEMVRSLIDIWEVEGFMPDGRSGDRSGRTQGGSNSDIMLADAFIKNVHQGIDWEKGFQAMYTNAEVEPPYIEDPMANDSTNKFGRGALKEWLELGYITRNYSRSVTRTMEYSYNDFALYIVAKGLGKKDLAKTYLERSKNWRNIWNPNAKSVNIHYDYTGFVQPRNSDGTFAQHRYDPFTCFGCYWRDDEYEGKPVEYGWTVPFDMKTLLEYIGSKAMFEKRLDDMYAFCGHENVVDIGNEPSFLTPYLYAYINRQDKTSALVDWIINTKFKTGPRGLPGNSDAGAMQAWLTFALLGFYPVAGTDIYLLTSPKVNYLKLKSMPNVPDIEIFAHNLYSEFGVRNNFIEKVVINDKELDKNWFRHSELFEHGGTIEYYMSEKPLDWDSDKECPPQEFSV</sequence>
<proteinExistence type="predicted"/>
<evidence type="ECO:0000313" key="5">
    <source>
        <dbReference type="Proteomes" id="UP000000598"/>
    </source>
</evidence>
<feature type="domain" description="Glycosyl hydrolase family 92 N-terminal" evidence="3">
    <location>
        <begin position="80"/>
        <end position="326"/>
    </location>
</feature>
<keyword evidence="5" id="KW-1185">Reference proteome</keyword>
<dbReference type="Gene3D" id="3.30.2080.10">
    <property type="entry name" value="GH92 mannosidase domain"/>
    <property type="match status" value="1"/>
</dbReference>
<dbReference type="HOGENOM" id="CLU_003690_4_2_1"/>
<dbReference type="eggNOG" id="ENOG502QR5Q">
    <property type="taxonomic scope" value="Eukaryota"/>
</dbReference>
<dbReference type="OMA" id="YTSLYFM"/>
<evidence type="ECO:0000259" key="3">
    <source>
        <dbReference type="Pfam" id="PF17678"/>
    </source>
</evidence>
<dbReference type="GeneID" id="2893686"/>
<dbReference type="Pfam" id="PF07971">
    <property type="entry name" value="Glyco_hydro_92"/>
    <property type="match status" value="1"/>
</dbReference>
<dbReference type="InterPro" id="IPR041371">
    <property type="entry name" value="GH92_N"/>
</dbReference>
<dbReference type="NCBIfam" id="TIGR01180">
    <property type="entry name" value="aman2_put"/>
    <property type="match status" value="1"/>
</dbReference>
<evidence type="ECO:0000256" key="1">
    <source>
        <dbReference type="SAM" id="SignalP"/>
    </source>
</evidence>
<dbReference type="InParanoid" id="Q6CNV6"/>
<dbReference type="GO" id="GO:0005634">
    <property type="term" value="C:nucleus"/>
    <property type="evidence" value="ECO:0007669"/>
    <property type="project" value="TreeGrafter"/>
</dbReference>
<dbReference type="PANTHER" id="PTHR12143:SF38">
    <property type="entry name" value="ALPHA-1,2-MANNOSIDASE FAMILY PROTEIN (AFU_ORTHOLOGUE AFUA_5G10520)"/>
    <property type="match status" value="1"/>
</dbReference>
<gene>
    <name evidence="4" type="ORF">KLLA0_E09593g</name>
</gene>
<protein>
    <submittedName>
        <fullName evidence="4">KLLA0E09593p</fullName>
    </submittedName>
</protein>
<dbReference type="GO" id="GO:0005975">
    <property type="term" value="P:carbohydrate metabolic process"/>
    <property type="evidence" value="ECO:0007669"/>
    <property type="project" value="InterPro"/>
</dbReference>
<dbReference type="InterPro" id="IPR050883">
    <property type="entry name" value="PNGase"/>
</dbReference>
<dbReference type="PaxDb" id="284590-Q6CNV6"/>
<dbReference type="EMBL" id="CR382125">
    <property type="protein sequence ID" value="CAG99470.1"/>
    <property type="molecule type" value="Genomic_DNA"/>
</dbReference>
<dbReference type="CAZy" id="GH92">
    <property type="family name" value="Glycoside Hydrolase Family 92"/>
</dbReference>
<feature type="signal peptide" evidence="1">
    <location>
        <begin position="1"/>
        <end position="17"/>
    </location>
</feature>
<feature type="chain" id="PRO_5004271699" evidence="1">
    <location>
        <begin position="18"/>
        <end position="836"/>
    </location>
</feature>
<feature type="domain" description="Glycosyl hydrolase family 92" evidence="2">
    <location>
        <begin position="336"/>
        <end position="817"/>
    </location>
</feature>
<evidence type="ECO:0000259" key="2">
    <source>
        <dbReference type="Pfam" id="PF07971"/>
    </source>
</evidence>
<name>Q6CNV6_KLULA</name>
<dbReference type="Pfam" id="PF17678">
    <property type="entry name" value="Glyco_hydro_92N"/>
    <property type="match status" value="1"/>
</dbReference>
<dbReference type="InterPro" id="IPR008928">
    <property type="entry name" value="6-hairpin_glycosidase_sf"/>
</dbReference>
<keyword evidence="1" id="KW-0732">Signal</keyword>
<dbReference type="InterPro" id="IPR012939">
    <property type="entry name" value="Glyco_hydro_92"/>
</dbReference>
<dbReference type="Gene3D" id="2.70.98.10">
    <property type="match status" value="1"/>
</dbReference>